<name>A0A562VLG2_9BACT</name>
<dbReference type="Pfam" id="PF04134">
    <property type="entry name" value="DCC1-like"/>
    <property type="match status" value="1"/>
</dbReference>
<keyword evidence="3" id="KW-1185">Reference proteome</keyword>
<reference evidence="2 3" key="1">
    <citation type="submission" date="2019-07" db="EMBL/GenBank/DDBJ databases">
        <title>Genomic Encyclopedia of Archaeal and Bacterial Type Strains, Phase II (KMG-II): from individual species to whole genera.</title>
        <authorList>
            <person name="Goeker M."/>
        </authorList>
    </citation>
    <scope>NUCLEOTIDE SEQUENCE [LARGE SCALE GENOMIC DNA]</scope>
    <source>
        <strain evidence="2 3">ATCC BAA-1139</strain>
    </source>
</reference>
<dbReference type="AlphaFoldDB" id="A0A562VLG2"/>
<organism evidence="2 3">
    <name type="scientific">Geobacter argillaceus</name>
    <dbReference type="NCBI Taxonomy" id="345631"/>
    <lineage>
        <taxon>Bacteria</taxon>
        <taxon>Pseudomonadati</taxon>
        <taxon>Thermodesulfobacteriota</taxon>
        <taxon>Desulfuromonadia</taxon>
        <taxon>Geobacterales</taxon>
        <taxon>Geobacteraceae</taxon>
        <taxon>Geobacter</taxon>
    </lineage>
</organism>
<keyword evidence="1" id="KW-0472">Membrane</keyword>
<protein>
    <submittedName>
        <fullName evidence="2">Putative DCC family thiol-disulfide oxidoreductase YuxK</fullName>
    </submittedName>
</protein>
<comment type="caution">
    <text evidence="2">The sequence shown here is derived from an EMBL/GenBank/DDBJ whole genome shotgun (WGS) entry which is preliminary data.</text>
</comment>
<dbReference type="PANTHER" id="PTHR34290">
    <property type="entry name" value="SI:CH73-390P7.2"/>
    <property type="match status" value="1"/>
</dbReference>
<gene>
    <name evidence="2" type="ORF">JN12_02535</name>
</gene>
<sequence>MELARATKGTLTAPAFPLKVLYDGSCSVCATEIGQYLKKDGAGRLVAVDISAPDFDPTQWGLTLDEVMTQLHAIDGEGRFYRGVEAFWAIWQAFPDSTRYGLLGALVTMPLLFPLARLAYRGFARIRRFLPKRRTGCGGGSCRLRRP</sequence>
<accession>A0A562VLG2</accession>
<dbReference type="InterPro" id="IPR007263">
    <property type="entry name" value="DCC1-like"/>
</dbReference>
<dbReference type="GO" id="GO:0015035">
    <property type="term" value="F:protein-disulfide reductase activity"/>
    <property type="evidence" value="ECO:0007669"/>
    <property type="project" value="InterPro"/>
</dbReference>
<evidence type="ECO:0000313" key="2">
    <source>
        <dbReference type="EMBL" id="TWJ18715.1"/>
    </source>
</evidence>
<dbReference type="RefSeq" id="WP_246125860.1">
    <property type="nucleotide sequence ID" value="NZ_VLLN01000015.1"/>
</dbReference>
<evidence type="ECO:0000313" key="3">
    <source>
        <dbReference type="Proteomes" id="UP000319449"/>
    </source>
</evidence>
<feature type="transmembrane region" description="Helical" evidence="1">
    <location>
        <begin position="100"/>
        <end position="120"/>
    </location>
</feature>
<keyword evidence="1" id="KW-1133">Transmembrane helix</keyword>
<evidence type="ECO:0000256" key="1">
    <source>
        <dbReference type="SAM" id="Phobius"/>
    </source>
</evidence>
<dbReference type="InterPro" id="IPR044691">
    <property type="entry name" value="DCC1_Trx"/>
</dbReference>
<proteinExistence type="predicted"/>
<keyword evidence="1" id="KW-0812">Transmembrane</keyword>
<dbReference type="PANTHER" id="PTHR34290:SF2">
    <property type="entry name" value="OS04G0668800 PROTEIN"/>
    <property type="match status" value="1"/>
</dbReference>
<dbReference type="Proteomes" id="UP000319449">
    <property type="component" value="Unassembled WGS sequence"/>
</dbReference>
<dbReference type="EMBL" id="VLLN01000015">
    <property type="protein sequence ID" value="TWJ18715.1"/>
    <property type="molecule type" value="Genomic_DNA"/>
</dbReference>